<dbReference type="InterPro" id="IPR005119">
    <property type="entry name" value="LysR_subst-bd"/>
</dbReference>
<keyword evidence="4" id="KW-0804">Transcription</keyword>
<dbReference type="AlphaFoldDB" id="A0A2S6N523"/>
<comment type="caution">
    <text evidence="6">The sequence shown here is derived from an EMBL/GenBank/DDBJ whole genome shotgun (WGS) entry which is preliminary data.</text>
</comment>
<evidence type="ECO:0000313" key="6">
    <source>
        <dbReference type="EMBL" id="PPQ29714.1"/>
    </source>
</evidence>
<keyword evidence="2" id="KW-0805">Transcription regulation</keyword>
<dbReference type="EMBL" id="NHRY01000221">
    <property type="protein sequence ID" value="PPQ29714.1"/>
    <property type="molecule type" value="Genomic_DNA"/>
</dbReference>
<dbReference type="InterPro" id="IPR036388">
    <property type="entry name" value="WH-like_DNA-bd_sf"/>
</dbReference>
<evidence type="ECO:0000256" key="4">
    <source>
        <dbReference type="ARBA" id="ARBA00023163"/>
    </source>
</evidence>
<reference evidence="6 7" key="1">
    <citation type="journal article" date="2018" name="Arch. Microbiol.">
        <title>New insights into the metabolic potential of the phototrophic purple bacterium Rhodopila globiformis DSM 161(T) from its draft genome sequence and evidence for a vanadium-dependent nitrogenase.</title>
        <authorList>
            <person name="Imhoff J.F."/>
            <person name="Rahn T."/>
            <person name="Kunzel S."/>
            <person name="Neulinger S.C."/>
        </authorList>
    </citation>
    <scope>NUCLEOTIDE SEQUENCE [LARGE SCALE GENOMIC DNA]</scope>
    <source>
        <strain evidence="6 7">DSM 161</strain>
    </source>
</reference>
<dbReference type="FunFam" id="1.10.10.10:FF:000001">
    <property type="entry name" value="LysR family transcriptional regulator"/>
    <property type="match status" value="1"/>
</dbReference>
<evidence type="ECO:0000256" key="2">
    <source>
        <dbReference type="ARBA" id="ARBA00023015"/>
    </source>
</evidence>
<dbReference type="OrthoDB" id="9808620at2"/>
<dbReference type="InterPro" id="IPR036390">
    <property type="entry name" value="WH_DNA-bd_sf"/>
</dbReference>
<dbReference type="InterPro" id="IPR000847">
    <property type="entry name" value="LysR_HTH_N"/>
</dbReference>
<keyword evidence="3" id="KW-0238">DNA-binding</keyword>
<dbReference type="PANTHER" id="PTHR30126:SF39">
    <property type="entry name" value="HTH-TYPE TRANSCRIPTIONAL REGULATOR CYSL"/>
    <property type="match status" value="1"/>
</dbReference>
<accession>A0A2S6N523</accession>
<dbReference type="PRINTS" id="PR00039">
    <property type="entry name" value="HTHLYSR"/>
</dbReference>
<proteinExistence type="inferred from homology"/>
<dbReference type="CDD" id="cd08420">
    <property type="entry name" value="PBP2_CysL_like"/>
    <property type="match status" value="1"/>
</dbReference>
<dbReference type="SUPFAM" id="SSF53850">
    <property type="entry name" value="Periplasmic binding protein-like II"/>
    <property type="match status" value="1"/>
</dbReference>
<evidence type="ECO:0000313" key="7">
    <source>
        <dbReference type="Proteomes" id="UP000239724"/>
    </source>
</evidence>
<dbReference type="Gene3D" id="1.10.10.10">
    <property type="entry name" value="Winged helix-like DNA-binding domain superfamily/Winged helix DNA-binding domain"/>
    <property type="match status" value="1"/>
</dbReference>
<name>A0A2S6N523_RHOGL</name>
<comment type="similarity">
    <text evidence="1">Belongs to the LysR transcriptional regulatory family.</text>
</comment>
<evidence type="ECO:0000259" key="5">
    <source>
        <dbReference type="PROSITE" id="PS50931"/>
    </source>
</evidence>
<evidence type="ECO:0000256" key="1">
    <source>
        <dbReference type="ARBA" id="ARBA00009437"/>
    </source>
</evidence>
<dbReference type="GO" id="GO:0000976">
    <property type="term" value="F:transcription cis-regulatory region binding"/>
    <property type="evidence" value="ECO:0007669"/>
    <property type="project" value="TreeGrafter"/>
</dbReference>
<dbReference type="SUPFAM" id="SSF46785">
    <property type="entry name" value="Winged helix' DNA-binding domain"/>
    <property type="match status" value="1"/>
</dbReference>
<protein>
    <submittedName>
        <fullName evidence="6">LysR family transcriptional regulator</fullName>
    </submittedName>
</protein>
<dbReference type="Proteomes" id="UP000239724">
    <property type="component" value="Unassembled WGS sequence"/>
</dbReference>
<dbReference type="RefSeq" id="WP_104520719.1">
    <property type="nucleotide sequence ID" value="NZ_NHRY01000221.1"/>
</dbReference>
<dbReference type="GO" id="GO:0003700">
    <property type="term" value="F:DNA-binding transcription factor activity"/>
    <property type="evidence" value="ECO:0007669"/>
    <property type="project" value="InterPro"/>
</dbReference>
<sequence length="295" mass="31355">MTLDQLRIFVAVAERLHVTRAAAALNVTQSAASAAIAALEASLGTRLFDRVGRGIALTEAGEALLPEARAVMARLVQAAQVLDDLQGLRRGHLALHASQTIAGYWLPPLMHRFREAWPLVTLSLVIGNTAQVARAVLDGEADIGFVEGDVSDLLLVPIPVASDALVLVTGRGHDLARRTALDAADLAAMPWVLRERGSGTRQVFEDTLRAQGIDPAALDVRMELPSNEAVRAAVEAGAGATVISALVARTNLESGSLVQLPFTFPQRHFTALRHGDRHRSRAAAALLDLARQPPG</sequence>
<feature type="domain" description="HTH lysR-type" evidence="5">
    <location>
        <begin position="1"/>
        <end position="58"/>
    </location>
</feature>
<gene>
    <name evidence="6" type="ORF">CCS01_20700</name>
</gene>
<dbReference type="PROSITE" id="PS50931">
    <property type="entry name" value="HTH_LYSR"/>
    <property type="match status" value="1"/>
</dbReference>
<evidence type="ECO:0000256" key="3">
    <source>
        <dbReference type="ARBA" id="ARBA00023125"/>
    </source>
</evidence>
<dbReference type="Gene3D" id="3.40.190.290">
    <property type="match status" value="1"/>
</dbReference>
<keyword evidence="7" id="KW-1185">Reference proteome</keyword>
<dbReference type="PANTHER" id="PTHR30126">
    <property type="entry name" value="HTH-TYPE TRANSCRIPTIONAL REGULATOR"/>
    <property type="match status" value="1"/>
</dbReference>
<dbReference type="Pfam" id="PF00126">
    <property type="entry name" value="HTH_1"/>
    <property type="match status" value="1"/>
</dbReference>
<dbReference type="Pfam" id="PF03466">
    <property type="entry name" value="LysR_substrate"/>
    <property type="match status" value="1"/>
</dbReference>
<organism evidence="6 7">
    <name type="scientific">Rhodopila globiformis</name>
    <name type="common">Rhodopseudomonas globiformis</name>
    <dbReference type="NCBI Taxonomy" id="1071"/>
    <lineage>
        <taxon>Bacteria</taxon>
        <taxon>Pseudomonadati</taxon>
        <taxon>Pseudomonadota</taxon>
        <taxon>Alphaproteobacteria</taxon>
        <taxon>Acetobacterales</taxon>
        <taxon>Acetobacteraceae</taxon>
        <taxon>Rhodopila</taxon>
    </lineage>
</organism>